<dbReference type="GO" id="GO:0016020">
    <property type="term" value="C:membrane"/>
    <property type="evidence" value="ECO:0007669"/>
    <property type="project" value="UniProtKB-SubCell"/>
</dbReference>
<keyword evidence="2 6" id="KW-0812">Transmembrane</keyword>
<proteinExistence type="predicted"/>
<evidence type="ECO:0000313" key="8">
    <source>
        <dbReference type="Proteomes" id="UP000239203"/>
    </source>
</evidence>
<sequence>MVISLAPRPRHRVSLDDWLMLALAVVAVGLLAYRVFWHPPADTARLVVWLDRGLCAVFAVEFAWRWARTGFSRRFLWVNWYDLVGLIPLTHLWLRAFRLLRVVRIGVQLARVHRPVDRSVGEELAHRAMARFGGVLIDVIKKPLTVAVLEEVVSVLRTGHYARNMASALEENRAEIRAMVLEKIRDDPQAGRLRRLPFHDEIVGAVTDTTLRVVLEMLADPRTDELISDLLRENIDQIREAVRTDAHKNLPDPSPPDRPAPA</sequence>
<protein>
    <recommendedName>
        <fullName evidence="9">Ion transport protein</fullName>
    </recommendedName>
</protein>
<feature type="transmembrane region" description="Helical" evidence="6">
    <location>
        <begin position="76"/>
        <end position="94"/>
    </location>
</feature>
<comment type="caution">
    <text evidence="7">The sequence shown here is derived from an EMBL/GenBank/DDBJ whole genome shotgun (WGS) entry which is preliminary data.</text>
</comment>
<feature type="transmembrane region" description="Helical" evidence="6">
    <location>
        <begin position="18"/>
        <end position="37"/>
    </location>
</feature>
<evidence type="ECO:0000313" key="7">
    <source>
        <dbReference type="EMBL" id="PPK71010.1"/>
    </source>
</evidence>
<evidence type="ECO:0000256" key="4">
    <source>
        <dbReference type="ARBA" id="ARBA00023136"/>
    </source>
</evidence>
<dbReference type="RefSeq" id="WP_104475957.1">
    <property type="nucleotide sequence ID" value="NZ_CP154825.1"/>
</dbReference>
<evidence type="ECO:0000256" key="6">
    <source>
        <dbReference type="SAM" id="Phobius"/>
    </source>
</evidence>
<evidence type="ECO:0000256" key="1">
    <source>
        <dbReference type="ARBA" id="ARBA00004141"/>
    </source>
</evidence>
<dbReference type="SUPFAM" id="SSF81324">
    <property type="entry name" value="Voltage-gated potassium channels"/>
    <property type="match status" value="1"/>
</dbReference>
<dbReference type="Proteomes" id="UP000239203">
    <property type="component" value="Unassembled WGS sequence"/>
</dbReference>
<name>A0A2S6H0S1_9PSEU</name>
<feature type="compositionally biased region" description="Pro residues" evidence="5">
    <location>
        <begin position="252"/>
        <end position="262"/>
    </location>
</feature>
<gene>
    <name evidence="7" type="ORF">CLV40_101196</name>
</gene>
<dbReference type="OrthoDB" id="6717392at2"/>
<keyword evidence="8" id="KW-1185">Reference proteome</keyword>
<dbReference type="Gene3D" id="1.20.120.350">
    <property type="entry name" value="Voltage-gated potassium channels. Chain C"/>
    <property type="match status" value="1"/>
</dbReference>
<evidence type="ECO:0008006" key="9">
    <source>
        <dbReference type="Google" id="ProtNLM"/>
    </source>
</evidence>
<dbReference type="InterPro" id="IPR027359">
    <property type="entry name" value="Volt_channel_dom_sf"/>
</dbReference>
<dbReference type="EMBL" id="PTIX01000001">
    <property type="protein sequence ID" value="PPK71010.1"/>
    <property type="molecule type" value="Genomic_DNA"/>
</dbReference>
<keyword evidence="4 6" id="KW-0472">Membrane</keyword>
<evidence type="ECO:0000256" key="2">
    <source>
        <dbReference type="ARBA" id="ARBA00022692"/>
    </source>
</evidence>
<feature type="region of interest" description="Disordered" evidence="5">
    <location>
        <begin position="243"/>
        <end position="262"/>
    </location>
</feature>
<reference evidence="7 8" key="1">
    <citation type="submission" date="2018-02" db="EMBL/GenBank/DDBJ databases">
        <title>Genomic Encyclopedia of Archaeal and Bacterial Type Strains, Phase II (KMG-II): from individual species to whole genera.</title>
        <authorList>
            <person name="Goeker M."/>
        </authorList>
    </citation>
    <scope>NUCLEOTIDE SEQUENCE [LARGE SCALE GENOMIC DNA]</scope>
    <source>
        <strain evidence="7 8">YU 961-1</strain>
    </source>
</reference>
<keyword evidence="3 6" id="KW-1133">Transmembrane helix</keyword>
<evidence type="ECO:0000256" key="3">
    <source>
        <dbReference type="ARBA" id="ARBA00022989"/>
    </source>
</evidence>
<accession>A0A2S6H0S1</accession>
<organism evidence="7 8">
    <name type="scientific">Actinokineospora auranticolor</name>
    <dbReference type="NCBI Taxonomy" id="155976"/>
    <lineage>
        <taxon>Bacteria</taxon>
        <taxon>Bacillati</taxon>
        <taxon>Actinomycetota</taxon>
        <taxon>Actinomycetes</taxon>
        <taxon>Pseudonocardiales</taxon>
        <taxon>Pseudonocardiaceae</taxon>
        <taxon>Actinokineospora</taxon>
    </lineage>
</organism>
<comment type="subcellular location">
    <subcellularLocation>
        <location evidence="1">Membrane</location>
        <topology evidence="1">Multi-pass membrane protein</topology>
    </subcellularLocation>
</comment>
<evidence type="ECO:0000256" key="5">
    <source>
        <dbReference type="SAM" id="MobiDB-lite"/>
    </source>
</evidence>
<dbReference type="AlphaFoldDB" id="A0A2S6H0S1"/>